<dbReference type="GO" id="GO:0003677">
    <property type="term" value="F:DNA binding"/>
    <property type="evidence" value="ECO:0007669"/>
    <property type="project" value="UniProtKB-UniRule"/>
</dbReference>
<sequence>MVTKPASGNASATFAKLAEAYETLALIHSKASGKPMPPKKLVTKRDPKEPKKPPSAYILFIHDKRLEIKDKQPDDMPAEVMAKTFEAWSTISDEERKRYEELAAAAKKEYVEELAKYKAEHETPPVESEKDEDDVPEPVAPVVAPSKASRQKKTKDSDAPAKTLVSSEEPKKKTKDNDIPAKTVADQEEPKKRTEPATSNGAAPEKRKKKSSSAGGATPTVVENDGEQPDSEKKKKKKKSHKSKHSESQ</sequence>
<dbReference type="AlphaFoldDB" id="A0A9W8IVF2"/>
<reference evidence="5" key="1">
    <citation type="submission" date="2022-07" db="EMBL/GenBank/DDBJ databases">
        <title>Phylogenomic reconstructions and comparative analyses of Kickxellomycotina fungi.</title>
        <authorList>
            <person name="Reynolds N.K."/>
            <person name="Stajich J.E."/>
            <person name="Barry K."/>
            <person name="Grigoriev I.V."/>
            <person name="Crous P."/>
            <person name="Smith M.E."/>
        </authorList>
    </citation>
    <scope>NUCLEOTIDE SEQUENCE</scope>
    <source>
        <strain evidence="5">RSA 476</strain>
    </source>
</reference>
<dbReference type="SUPFAM" id="SSF47095">
    <property type="entry name" value="HMG-box"/>
    <property type="match status" value="1"/>
</dbReference>
<feature type="region of interest" description="Disordered" evidence="3">
    <location>
        <begin position="116"/>
        <end position="249"/>
    </location>
</feature>
<keyword evidence="1 2" id="KW-0238">DNA-binding</keyword>
<name>A0A9W8IVF2_9FUNG</name>
<dbReference type="InterPro" id="IPR009071">
    <property type="entry name" value="HMG_box_dom"/>
</dbReference>
<comment type="caution">
    <text evidence="5">The sequence shown here is derived from an EMBL/GenBank/DDBJ whole genome shotgun (WGS) entry which is preliminary data.</text>
</comment>
<dbReference type="InterPro" id="IPR050342">
    <property type="entry name" value="HMGB"/>
</dbReference>
<feature type="compositionally biased region" description="Basic and acidic residues" evidence="3">
    <location>
        <begin position="43"/>
        <end position="52"/>
    </location>
</feature>
<dbReference type="PANTHER" id="PTHR48112">
    <property type="entry name" value="HIGH MOBILITY GROUP PROTEIN DSP1"/>
    <property type="match status" value="1"/>
</dbReference>
<dbReference type="Gene3D" id="1.10.30.10">
    <property type="entry name" value="High mobility group box domain"/>
    <property type="match status" value="1"/>
</dbReference>
<feature type="compositionally biased region" description="Basic residues" evidence="3">
    <location>
        <begin position="234"/>
        <end position="249"/>
    </location>
</feature>
<dbReference type="PANTHER" id="PTHR48112:SF22">
    <property type="entry name" value="MITOCHONDRIAL TRANSCRIPTION FACTOR A, ISOFORM B"/>
    <property type="match status" value="1"/>
</dbReference>
<dbReference type="EMBL" id="JANBUY010000018">
    <property type="protein sequence ID" value="KAJ2867449.1"/>
    <property type="molecule type" value="Genomic_DNA"/>
</dbReference>
<feature type="compositionally biased region" description="Basic and acidic residues" evidence="3">
    <location>
        <begin position="116"/>
        <end position="128"/>
    </location>
</feature>
<evidence type="ECO:0000256" key="3">
    <source>
        <dbReference type="SAM" id="MobiDB-lite"/>
    </source>
</evidence>
<dbReference type="Proteomes" id="UP001140074">
    <property type="component" value="Unassembled WGS sequence"/>
</dbReference>
<protein>
    <submittedName>
        <fullName evidence="5">TOX high mobility group box member 4</fullName>
    </submittedName>
</protein>
<evidence type="ECO:0000259" key="4">
    <source>
        <dbReference type="PROSITE" id="PS50118"/>
    </source>
</evidence>
<evidence type="ECO:0000313" key="5">
    <source>
        <dbReference type="EMBL" id="KAJ2867449.1"/>
    </source>
</evidence>
<dbReference type="PROSITE" id="PS50118">
    <property type="entry name" value="HMG_BOX_2"/>
    <property type="match status" value="1"/>
</dbReference>
<dbReference type="Pfam" id="PF00505">
    <property type="entry name" value="HMG_box"/>
    <property type="match status" value="1"/>
</dbReference>
<proteinExistence type="predicted"/>
<keyword evidence="2" id="KW-0539">Nucleus</keyword>
<dbReference type="InterPro" id="IPR036910">
    <property type="entry name" value="HMG_box_dom_sf"/>
</dbReference>
<feature type="region of interest" description="Disordered" evidence="3">
    <location>
        <begin position="29"/>
        <end position="55"/>
    </location>
</feature>
<keyword evidence="6" id="KW-1185">Reference proteome</keyword>
<feature type="DNA-binding region" description="HMG box" evidence="2">
    <location>
        <begin position="50"/>
        <end position="118"/>
    </location>
</feature>
<accession>A0A9W8IVF2</accession>
<evidence type="ECO:0000256" key="1">
    <source>
        <dbReference type="ARBA" id="ARBA00023125"/>
    </source>
</evidence>
<feature type="compositionally biased region" description="Basic and acidic residues" evidence="3">
    <location>
        <begin position="168"/>
        <end position="179"/>
    </location>
</feature>
<evidence type="ECO:0000256" key="2">
    <source>
        <dbReference type="PROSITE-ProRule" id="PRU00267"/>
    </source>
</evidence>
<dbReference type="GO" id="GO:0005634">
    <property type="term" value="C:nucleus"/>
    <property type="evidence" value="ECO:0007669"/>
    <property type="project" value="UniProtKB-UniRule"/>
</dbReference>
<feature type="domain" description="HMG box" evidence="4">
    <location>
        <begin position="50"/>
        <end position="118"/>
    </location>
</feature>
<organism evidence="5 6">
    <name type="scientific">Coemansia aciculifera</name>
    <dbReference type="NCBI Taxonomy" id="417176"/>
    <lineage>
        <taxon>Eukaryota</taxon>
        <taxon>Fungi</taxon>
        <taxon>Fungi incertae sedis</taxon>
        <taxon>Zoopagomycota</taxon>
        <taxon>Kickxellomycotina</taxon>
        <taxon>Kickxellomycetes</taxon>
        <taxon>Kickxellales</taxon>
        <taxon>Kickxellaceae</taxon>
        <taxon>Coemansia</taxon>
    </lineage>
</organism>
<evidence type="ECO:0000313" key="6">
    <source>
        <dbReference type="Proteomes" id="UP001140074"/>
    </source>
</evidence>
<dbReference type="SMART" id="SM00398">
    <property type="entry name" value="HMG"/>
    <property type="match status" value="1"/>
</dbReference>
<gene>
    <name evidence="5" type="primary">TOX4</name>
    <name evidence="5" type="ORF">GGH94_000838</name>
</gene>
<dbReference type="CDD" id="cd00084">
    <property type="entry name" value="HMG-box_SF"/>
    <property type="match status" value="1"/>
</dbReference>